<comment type="caution">
    <text evidence="5">The sequence shown here is derived from an EMBL/GenBank/DDBJ whole genome shotgun (WGS) entry which is preliminary data.</text>
</comment>
<name>A0A1G2A7X8_9BACT</name>
<gene>
    <name evidence="5" type="ORF">A3H61_02425</name>
</gene>
<evidence type="ECO:0000259" key="4">
    <source>
        <dbReference type="Pfam" id="PF00535"/>
    </source>
</evidence>
<dbReference type="Pfam" id="PF00535">
    <property type="entry name" value="Glycos_transf_2"/>
    <property type="match status" value="1"/>
</dbReference>
<reference evidence="5 6" key="1">
    <citation type="journal article" date="2016" name="Nat. Commun.">
        <title>Thousands of microbial genomes shed light on interconnected biogeochemical processes in an aquifer system.</title>
        <authorList>
            <person name="Anantharaman K."/>
            <person name="Brown C.T."/>
            <person name="Hug L.A."/>
            <person name="Sharon I."/>
            <person name="Castelle C.J."/>
            <person name="Probst A.J."/>
            <person name="Thomas B.C."/>
            <person name="Singh A."/>
            <person name="Wilkins M.J."/>
            <person name="Karaoz U."/>
            <person name="Brodie E.L."/>
            <person name="Williams K.H."/>
            <person name="Hubbard S.S."/>
            <person name="Banfield J.F."/>
        </authorList>
    </citation>
    <scope>NUCLEOTIDE SEQUENCE [LARGE SCALE GENOMIC DNA]</scope>
</reference>
<evidence type="ECO:0000313" key="5">
    <source>
        <dbReference type="EMBL" id="OGY72785.1"/>
    </source>
</evidence>
<feature type="domain" description="Glycosyltransferase 2-like" evidence="4">
    <location>
        <begin position="30"/>
        <end position="125"/>
    </location>
</feature>
<dbReference type="InterPro" id="IPR001173">
    <property type="entry name" value="Glyco_trans_2-like"/>
</dbReference>
<dbReference type="PANTHER" id="PTHR43179">
    <property type="entry name" value="RHAMNOSYLTRANSFERASE WBBL"/>
    <property type="match status" value="1"/>
</dbReference>
<dbReference type="AlphaFoldDB" id="A0A1G2A7X8"/>
<protein>
    <recommendedName>
        <fullName evidence="4">Glycosyltransferase 2-like domain-containing protein</fullName>
    </recommendedName>
</protein>
<dbReference type="Proteomes" id="UP000178315">
    <property type="component" value="Unassembled WGS sequence"/>
</dbReference>
<keyword evidence="3" id="KW-0808">Transferase</keyword>
<evidence type="ECO:0000256" key="3">
    <source>
        <dbReference type="ARBA" id="ARBA00022679"/>
    </source>
</evidence>
<dbReference type="Gene3D" id="3.90.550.10">
    <property type="entry name" value="Spore Coat Polysaccharide Biosynthesis Protein SpsA, Chain A"/>
    <property type="match status" value="1"/>
</dbReference>
<evidence type="ECO:0000313" key="6">
    <source>
        <dbReference type="Proteomes" id="UP000178315"/>
    </source>
</evidence>
<accession>A0A1G2A7X8</accession>
<comment type="similarity">
    <text evidence="1">Belongs to the glycosyltransferase 2 family.</text>
</comment>
<dbReference type="InterPro" id="IPR029044">
    <property type="entry name" value="Nucleotide-diphossugar_trans"/>
</dbReference>
<evidence type="ECO:0000256" key="2">
    <source>
        <dbReference type="ARBA" id="ARBA00022676"/>
    </source>
</evidence>
<dbReference type="GO" id="GO:0016757">
    <property type="term" value="F:glycosyltransferase activity"/>
    <property type="evidence" value="ECO:0007669"/>
    <property type="project" value="UniProtKB-KW"/>
</dbReference>
<proteinExistence type="inferred from homology"/>
<evidence type="ECO:0000256" key="1">
    <source>
        <dbReference type="ARBA" id="ARBA00006739"/>
    </source>
</evidence>
<keyword evidence="2" id="KW-0328">Glycosyltransferase</keyword>
<organism evidence="5 6">
    <name type="scientific">Candidatus Jacksonbacteria bacterium RIFCSPLOWO2_02_FULL_44_20</name>
    <dbReference type="NCBI Taxonomy" id="1798460"/>
    <lineage>
        <taxon>Bacteria</taxon>
        <taxon>Candidatus Jacksoniibacteriota</taxon>
    </lineage>
</organism>
<dbReference type="PANTHER" id="PTHR43179:SF12">
    <property type="entry name" value="GALACTOFURANOSYLTRANSFERASE GLFT2"/>
    <property type="match status" value="1"/>
</dbReference>
<dbReference type="SUPFAM" id="SSF53448">
    <property type="entry name" value="Nucleotide-diphospho-sugar transferases"/>
    <property type="match status" value="1"/>
</dbReference>
<sequence>MLQQTPPKKNNIASVIITFNPDEHFPSHVRALSPQVEQITIVDNASTDENFTFISEAQKQNSNVLIMKNSQNQGIAQALNKGMRYALENGFSWILLMDHDSHAADYMVKALIEAYQEAKRQNLILDLIGVNFTHQKTGTVAFAKECNDCIFIKKTGIQTSGSLLSQNAYTKVGPFREDFFIDYVDTEYCLRLKHKGFHSAISCRAHMSHTIGVPNEIKFMGKSVSVKNYNQLRRYYRTRNGFTLMREYVFKEPLWVFTKILFLAQEWLILFTAEKNKREKLKSILHGVKDYISKNMGKHTL</sequence>
<dbReference type="EMBL" id="MHJU01000023">
    <property type="protein sequence ID" value="OGY72785.1"/>
    <property type="molecule type" value="Genomic_DNA"/>
</dbReference>
<dbReference type="CDD" id="cd02526">
    <property type="entry name" value="GT2_RfbF_like"/>
    <property type="match status" value="1"/>
</dbReference>